<dbReference type="GO" id="GO:0006779">
    <property type="term" value="P:porphyrin-containing compound biosynthetic process"/>
    <property type="evidence" value="ECO:0007669"/>
    <property type="project" value="InterPro"/>
</dbReference>
<dbReference type="Gene3D" id="3.20.20.210">
    <property type="match status" value="1"/>
</dbReference>
<dbReference type="SUPFAM" id="SSF51726">
    <property type="entry name" value="UROD/MetE-like"/>
    <property type="match status" value="1"/>
</dbReference>
<name>A0A9D2I4W8_9FIRM</name>
<evidence type="ECO:0000259" key="1">
    <source>
        <dbReference type="Pfam" id="PF01208"/>
    </source>
</evidence>
<organism evidence="2 3">
    <name type="scientific">Candidatus Eisenbergiella merdipullorum</name>
    <dbReference type="NCBI Taxonomy" id="2838553"/>
    <lineage>
        <taxon>Bacteria</taxon>
        <taxon>Bacillati</taxon>
        <taxon>Bacillota</taxon>
        <taxon>Clostridia</taxon>
        <taxon>Lachnospirales</taxon>
        <taxon>Lachnospiraceae</taxon>
        <taxon>Eisenbergiella</taxon>
    </lineage>
</organism>
<evidence type="ECO:0000313" key="3">
    <source>
        <dbReference type="Proteomes" id="UP000886858"/>
    </source>
</evidence>
<proteinExistence type="predicted"/>
<sequence length="338" mass="36992">MNQDMKEWLTGMREAKIKKALPILSFPAVQLMGVSVKELISDSDRQAEGMERIAERVDAAASVSLMDLSVEAECFGSQIVVSEDEVPTVKGSIVSEPEEVEALNIPSVGAGRTDIYIDAVRKAAETIHDRPVFAGMIGPYSLAGRLLDVTEIMLYCYDEPEMVALLLDKVTEFLISYGKAYKETGANGIMLAEPLAGLLSPSLAEEFSAPYVKRIVDSLQDDRFAVIYHNCGNCTIQMIDSILDTGSAAYHFGNAIDMEEMMKHIPADTIAMGNVDPAGQFRNGTPESIRTATLQLMEACRGYPNFVVSSGCDIPPMSKWENIDAFFQAVADFYGKNR</sequence>
<comment type="caution">
    <text evidence="2">The sequence shown here is derived from an EMBL/GenBank/DDBJ whole genome shotgun (WGS) entry which is preliminary data.</text>
</comment>
<gene>
    <name evidence="2" type="ORF">H9717_01440</name>
</gene>
<dbReference type="PANTHER" id="PTHR47099">
    <property type="entry name" value="METHYLCOBAMIDE:COM METHYLTRANSFERASE MTBA"/>
    <property type="match status" value="1"/>
</dbReference>
<evidence type="ECO:0000313" key="2">
    <source>
        <dbReference type="EMBL" id="HJA91778.1"/>
    </source>
</evidence>
<dbReference type="GO" id="GO:0004853">
    <property type="term" value="F:uroporphyrinogen decarboxylase activity"/>
    <property type="evidence" value="ECO:0007669"/>
    <property type="project" value="InterPro"/>
</dbReference>
<reference evidence="2" key="1">
    <citation type="journal article" date="2021" name="PeerJ">
        <title>Extensive microbial diversity within the chicken gut microbiome revealed by metagenomics and culture.</title>
        <authorList>
            <person name="Gilroy R."/>
            <person name="Ravi A."/>
            <person name="Getino M."/>
            <person name="Pursley I."/>
            <person name="Horton D.L."/>
            <person name="Alikhan N.F."/>
            <person name="Baker D."/>
            <person name="Gharbi K."/>
            <person name="Hall N."/>
            <person name="Watson M."/>
            <person name="Adriaenssens E.M."/>
            <person name="Foster-Nyarko E."/>
            <person name="Jarju S."/>
            <person name="Secka A."/>
            <person name="Antonio M."/>
            <person name="Oren A."/>
            <person name="Chaudhuri R.R."/>
            <person name="La Ragione R."/>
            <person name="Hildebrand F."/>
            <person name="Pallen M.J."/>
        </authorList>
    </citation>
    <scope>NUCLEOTIDE SEQUENCE</scope>
    <source>
        <strain evidence="2">CHK179-7159</strain>
    </source>
</reference>
<reference evidence="2" key="2">
    <citation type="submission" date="2021-04" db="EMBL/GenBank/DDBJ databases">
        <authorList>
            <person name="Gilroy R."/>
        </authorList>
    </citation>
    <scope>NUCLEOTIDE SEQUENCE</scope>
    <source>
        <strain evidence="2">CHK179-7159</strain>
    </source>
</reference>
<dbReference type="InterPro" id="IPR052024">
    <property type="entry name" value="Methanogen_methyltrans"/>
</dbReference>
<accession>A0A9D2I4W8</accession>
<protein>
    <submittedName>
        <fullName evidence="2">Uroporphyrinogen decarboxylase family protein</fullName>
    </submittedName>
</protein>
<dbReference type="PANTHER" id="PTHR47099:SF1">
    <property type="entry name" value="METHYLCOBAMIDE:COM METHYLTRANSFERASE MTBA"/>
    <property type="match status" value="1"/>
</dbReference>
<dbReference type="InterPro" id="IPR038071">
    <property type="entry name" value="UROD/MetE-like_sf"/>
</dbReference>
<feature type="domain" description="Uroporphyrinogen decarboxylase (URO-D)" evidence="1">
    <location>
        <begin position="31"/>
        <end position="332"/>
    </location>
</feature>
<dbReference type="AlphaFoldDB" id="A0A9D2I4W8"/>
<dbReference type="InterPro" id="IPR000257">
    <property type="entry name" value="Uroporphyrinogen_deCOase"/>
</dbReference>
<dbReference type="Proteomes" id="UP000886858">
    <property type="component" value="Unassembled WGS sequence"/>
</dbReference>
<dbReference type="CDD" id="cd03465">
    <property type="entry name" value="URO-D_like"/>
    <property type="match status" value="1"/>
</dbReference>
<dbReference type="EMBL" id="DWYY01000016">
    <property type="protein sequence ID" value="HJA91778.1"/>
    <property type="molecule type" value="Genomic_DNA"/>
</dbReference>
<dbReference type="Pfam" id="PF01208">
    <property type="entry name" value="URO-D"/>
    <property type="match status" value="1"/>
</dbReference>